<comment type="subcellular location">
    <subcellularLocation>
        <location evidence="1">Membrane</location>
        <topology evidence="1">Multi-pass membrane protein</topology>
    </subcellularLocation>
</comment>
<dbReference type="InterPro" id="IPR013057">
    <property type="entry name" value="AA_transpt_TM"/>
</dbReference>
<dbReference type="Gene3D" id="1.20.1740.10">
    <property type="entry name" value="Amino acid/polyamine transporter I"/>
    <property type="match status" value="1"/>
</dbReference>
<keyword evidence="4 7" id="KW-1133">Transmembrane helix</keyword>
<feature type="domain" description="Amino acid transporter transmembrane" evidence="8">
    <location>
        <begin position="350"/>
        <end position="732"/>
    </location>
</feature>
<reference evidence="9" key="1">
    <citation type="submission" date="2022-07" db="EMBL/GenBank/DDBJ databases">
        <title>Phylogenomic reconstructions and comparative analyses of Kickxellomycotina fungi.</title>
        <authorList>
            <person name="Reynolds N.K."/>
            <person name="Stajich J.E."/>
            <person name="Barry K."/>
            <person name="Grigoriev I.V."/>
            <person name="Crous P."/>
            <person name="Smith M.E."/>
        </authorList>
    </citation>
    <scope>NUCLEOTIDE SEQUENCE</scope>
    <source>
        <strain evidence="9">RSA 861</strain>
    </source>
</reference>
<organism evidence="9 10">
    <name type="scientific">Tieghemiomyces parasiticus</name>
    <dbReference type="NCBI Taxonomy" id="78921"/>
    <lineage>
        <taxon>Eukaryota</taxon>
        <taxon>Fungi</taxon>
        <taxon>Fungi incertae sedis</taxon>
        <taxon>Zoopagomycota</taxon>
        <taxon>Kickxellomycotina</taxon>
        <taxon>Dimargaritomycetes</taxon>
        <taxon>Dimargaritales</taxon>
        <taxon>Dimargaritaceae</taxon>
        <taxon>Tieghemiomyces</taxon>
    </lineage>
</organism>
<gene>
    <name evidence="9" type="ORF">IWQ60_001284</name>
</gene>
<feature type="compositionally biased region" description="Low complexity" evidence="6">
    <location>
        <begin position="15"/>
        <end position="29"/>
    </location>
</feature>
<feature type="transmembrane region" description="Helical" evidence="7">
    <location>
        <begin position="532"/>
        <end position="554"/>
    </location>
</feature>
<evidence type="ECO:0000259" key="8">
    <source>
        <dbReference type="Pfam" id="PF01490"/>
    </source>
</evidence>
<dbReference type="EMBL" id="JANBPT010000039">
    <property type="protein sequence ID" value="KAJ1929314.1"/>
    <property type="molecule type" value="Genomic_DNA"/>
</dbReference>
<evidence type="ECO:0000256" key="6">
    <source>
        <dbReference type="SAM" id="MobiDB-lite"/>
    </source>
</evidence>
<keyword evidence="10" id="KW-1185">Reference proteome</keyword>
<keyword evidence="3 7" id="KW-0812">Transmembrane</keyword>
<feature type="transmembrane region" description="Helical" evidence="7">
    <location>
        <begin position="468"/>
        <end position="485"/>
    </location>
</feature>
<keyword evidence="5 7" id="KW-0472">Membrane</keyword>
<evidence type="ECO:0000256" key="7">
    <source>
        <dbReference type="SAM" id="Phobius"/>
    </source>
</evidence>
<dbReference type="Pfam" id="PF01490">
    <property type="entry name" value="Aa_trans"/>
    <property type="match status" value="1"/>
</dbReference>
<protein>
    <recommendedName>
        <fullName evidence="8">Amino acid transporter transmembrane domain-containing protein</fullName>
    </recommendedName>
</protein>
<dbReference type="PANTHER" id="PTHR22950:SF666">
    <property type="entry name" value="VACUOLAR AMINO ACID TRANSPORTER 4"/>
    <property type="match status" value="1"/>
</dbReference>
<feature type="transmembrane region" description="Helical" evidence="7">
    <location>
        <begin position="609"/>
        <end position="634"/>
    </location>
</feature>
<evidence type="ECO:0000256" key="5">
    <source>
        <dbReference type="ARBA" id="ARBA00023136"/>
    </source>
</evidence>
<feature type="transmembrane region" description="Helical" evidence="7">
    <location>
        <begin position="712"/>
        <end position="732"/>
    </location>
</feature>
<evidence type="ECO:0000256" key="4">
    <source>
        <dbReference type="ARBA" id="ARBA00022989"/>
    </source>
</evidence>
<feature type="region of interest" description="Disordered" evidence="6">
    <location>
        <begin position="1"/>
        <end position="146"/>
    </location>
</feature>
<evidence type="ECO:0000256" key="3">
    <source>
        <dbReference type="ARBA" id="ARBA00022692"/>
    </source>
</evidence>
<sequence length="751" mass="82103">MPTEPRNVRSKGKSPDSGSPLGSPAGSAPRQLASERLSSSPYSARPGLDHRVSGEFGQSYRSNRSQLAPGSYQEGTAGSDDAVSITVDPDEAARVLRRHLVTRPRDQGDDGSLAPGSDWDSDYDDDRGSASGTGPSGNVLPNPHTLLGGDMTHHIYKWSENHEQAAAARKRRSQSVTDLVAAVHGRLPPNANPAAAAQLIKQPGGFRRHFVAQKAAQEGQPPPSFLTRNFIDFIALYGHFAGDDFPSDIDDDDYEGPPDMAYSASYRDLHLAGSSSPRVRPRFRRTYGTLEDDFESELETGDETDEDRLALERPLRRSLITPAERAAAAGTPSRLSRRTTMRSTASAAATASPKKAFFLLMKSFVGTGVLFLPRSFYNGGLTFSAVLLALVAYLALYAMLLLVECYAKIPGSFGDIGLALYGPKARYAVLFSIVFSQTGFCCAYTIFVARSLQEVVQNVTDCRVDLSIAFWVYVQLAIYIPLAMVRKIKNFSLAALVADVFILLGLGYLYYFDVRKLITVGAATIRHFNPSSFSLFIGTAVFTFEGIGLVLPIVSSMKEPAKFPRVLTISLVASAVIFISMGALSYLTFGDKVETVVLLNLPANDPMVPIVQFVYALAIIFSVPLQMFPAIRILEAGLFVRSGKGNPWVKWQKNLFRTLLAFFIASISVVGADKLDRFVALIGSFACIPLSFIYPSLFHLRAVARTRRQRIIDILLCVFGLITMVYVTYTTIESWIMDDPEPPSSICPPKN</sequence>
<feature type="transmembrane region" description="Helical" evidence="7">
    <location>
        <begin position="383"/>
        <end position="406"/>
    </location>
</feature>
<proteinExistence type="inferred from homology"/>
<evidence type="ECO:0000256" key="2">
    <source>
        <dbReference type="ARBA" id="ARBA00008066"/>
    </source>
</evidence>
<feature type="transmembrane region" description="Helical" evidence="7">
    <location>
        <begin position="427"/>
        <end position="448"/>
    </location>
</feature>
<dbReference type="GO" id="GO:0015179">
    <property type="term" value="F:L-amino acid transmembrane transporter activity"/>
    <property type="evidence" value="ECO:0007669"/>
    <property type="project" value="TreeGrafter"/>
</dbReference>
<feature type="transmembrane region" description="Helical" evidence="7">
    <location>
        <begin position="678"/>
        <end position="700"/>
    </location>
</feature>
<dbReference type="GO" id="GO:0005774">
    <property type="term" value="C:vacuolar membrane"/>
    <property type="evidence" value="ECO:0007669"/>
    <property type="project" value="TreeGrafter"/>
</dbReference>
<name>A0A9W8AEA6_9FUNG</name>
<feature type="transmembrane region" description="Helical" evidence="7">
    <location>
        <begin position="655"/>
        <end position="672"/>
    </location>
</feature>
<feature type="transmembrane region" description="Helical" evidence="7">
    <location>
        <begin position="566"/>
        <end position="589"/>
    </location>
</feature>
<dbReference type="PANTHER" id="PTHR22950">
    <property type="entry name" value="AMINO ACID TRANSPORTER"/>
    <property type="match status" value="1"/>
</dbReference>
<evidence type="ECO:0000256" key="1">
    <source>
        <dbReference type="ARBA" id="ARBA00004141"/>
    </source>
</evidence>
<dbReference type="AlphaFoldDB" id="A0A9W8AEA6"/>
<comment type="similarity">
    <text evidence="2">Belongs to the amino acid/polyamine transporter 2 family.</text>
</comment>
<dbReference type="OrthoDB" id="1684102at2759"/>
<accession>A0A9W8AEA6</accession>
<evidence type="ECO:0000313" key="9">
    <source>
        <dbReference type="EMBL" id="KAJ1929314.1"/>
    </source>
</evidence>
<comment type="caution">
    <text evidence="9">The sequence shown here is derived from an EMBL/GenBank/DDBJ whole genome shotgun (WGS) entry which is preliminary data.</text>
</comment>
<dbReference type="Proteomes" id="UP001150569">
    <property type="component" value="Unassembled WGS sequence"/>
</dbReference>
<feature type="compositionally biased region" description="Polar residues" evidence="6">
    <location>
        <begin position="59"/>
        <end position="76"/>
    </location>
</feature>
<feature type="transmembrane region" description="Helical" evidence="7">
    <location>
        <begin position="492"/>
        <end position="512"/>
    </location>
</feature>
<evidence type="ECO:0000313" key="10">
    <source>
        <dbReference type="Proteomes" id="UP001150569"/>
    </source>
</evidence>